<accession>A0AAT9HJQ5</accession>
<gene>
    <name evidence="2" type="ORF">SHKM778_39870</name>
</gene>
<feature type="region of interest" description="Disordered" evidence="1">
    <location>
        <begin position="88"/>
        <end position="137"/>
    </location>
</feature>
<sequence>MELLPTAALPAPATFTLFPLMSTGRSTGSRTLFPETTPGESCVPLTAVAPRNRRPVLVDAGVARGRIEQTHHVHRVPAHVHRDVRRELDGVPGPHTGRAGREAVRTGIGVRRHRHGHRARRRGDGDHTVSGNPSHRFPAFQTWSRALARTG</sequence>
<feature type="compositionally biased region" description="Basic residues" evidence="1">
    <location>
        <begin position="110"/>
        <end position="121"/>
    </location>
</feature>
<organism evidence="2">
    <name type="scientific">Streptomyces haneummycinicus</name>
    <dbReference type="NCBI Taxonomy" id="3074435"/>
    <lineage>
        <taxon>Bacteria</taxon>
        <taxon>Bacillati</taxon>
        <taxon>Actinomycetota</taxon>
        <taxon>Actinomycetes</taxon>
        <taxon>Kitasatosporales</taxon>
        <taxon>Streptomycetaceae</taxon>
        <taxon>Streptomyces</taxon>
    </lineage>
</organism>
<name>A0AAT9HJQ5_9ACTN</name>
<reference evidence="2" key="1">
    <citation type="submission" date="2024-06" db="EMBL/GenBank/DDBJ databases">
        <authorList>
            <consortium name="consrtm"/>
            <person name="Uemura M."/>
            <person name="Terahara T."/>
        </authorList>
    </citation>
    <scope>NUCLEOTIDE SEQUENCE</scope>
    <source>
        <strain evidence="2">KM77-8</strain>
    </source>
</reference>
<dbReference type="AlphaFoldDB" id="A0AAT9HJQ5"/>
<dbReference type="EMBL" id="AP035768">
    <property type="protein sequence ID" value="BFO17599.1"/>
    <property type="molecule type" value="Genomic_DNA"/>
</dbReference>
<reference evidence="2" key="2">
    <citation type="submission" date="2024-07" db="EMBL/GenBank/DDBJ databases">
        <title>Streptomyces haneummycinica sp. nov., a new antibiotic-producing actinobacterium isolated from marine sediment.</title>
        <authorList>
            <person name="Uemura M."/>
            <person name="Hamada M."/>
            <person name="Hirano S."/>
            <person name="Kobayashi K."/>
            <person name="Ohshiro T."/>
            <person name="Kobayashi T."/>
            <person name="Terahara T."/>
        </authorList>
    </citation>
    <scope>NUCLEOTIDE SEQUENCE</scope>
    <source>
        <strain evidence="2">KM77-8</strain>
    </source>
</reference>
<evidence type="ECO:0000313" key="2">
    <source>
        <dbReference type="EMBL" id="BFO17599.1"/>
    </source>
</evidence>
<proteinExistence type="predicted"/>
<protein>
    <submittedName>
        <fullName evidence="2">Uncharacterized protein</fullName>
    </submittedName>
</protein>
<evidence type="ECO:0000256" key="1">
    <source>
        <dbReference type="SAM" id="MobiDB-lite"/>
    </source>
</evidence>